<dbReference type="OrthoDB" id="5738814at2"/>
<dbReference type="EMBL" id="CP014864">
    <property type="protein sequence ID" value="AMX01413.1"/>
    <property type="molecule type" value="Genomic_DNA"/>
</dbReference>
<gene>
    <name evidence="2" type="ORF">A3224_01405</name>
</gene>
<dbReference type="Proteomes" id="UP000076077">
    <property type="component" value="Chromosome"/>
</dbReference>
<organism evidence="2 3">
    <name type="scientific">Microbulbifer thermotolerans</name>
    <dbReference type="NCBI Taxonomy" id="252514"/>
    <lineage>
        <taxon>Bacteria</taxon>
        <taxon>Pseudomonadati</taxon>
        <taxon>Pseudomonadota</taxon>
        <taxon>Gammaproteobacteria</taxon>
        <taxon>Cellvibrionales</taxon>
        <taxon>Microbulbiferaceae</taxon>
        <taxon>Microbulbifer</taxon>
    </lineage>
</organism>
<dbReference type="STRING" id="252514.A3224_01405"/>
<evidence type="ECO:0000313" key="2">
    <source>
        <dbReference type="EMBL" id="AMX01413.1"/>
    </source>
</evidence>
<dbReference type="AlphaFoldDB" id="A0A143HIB1"/>
<name>A0A143HIB1_MICTH</name>
<dbReference type="RefSeq" id="WP_067150500.1">
    <property type="nucleotide sequence ID" value="NZ_CP014864.1"/>
</dbReference>
<reference evidence="3" key="1">
    <citation type="submission" date="2016-03" db="EMBL/GenBank/DDBJ databases">
        <authorList>
            <person name="Lee Y.-S."/>
            <person name="Choi Y.-L."/>
        </authorList>
    </citation>
    <scope>NUCLEOTIDE SEQUENCE [LARGE SCALE GENOMIC DNA]</scope>
    <source>
        <strain evidence="3">DAU221</strain>
    </source>
</reference>
<feature type="signal peptide" evidence="1">
    <location>
        <begin position="1"/>
        <end position="23"/>
    </location>
</feature>
<evidence type="ECO:0000313" key="3">
    <source>
        <dbReference type="Proteomes" id="UP000076077"/>
    </source>
</evidence>
<dbReference type="KEGG" id="mthd:A3224_01405"/>
<keyword evidence="3" id="KW-1185">Reference proteome</keyword>
<feature type="chain" id="PRO_5007509518" evidence="1">
    <location>
        <begin position="24"/>
        <end position="185"/>
    </location>
</feature>
<dbReference type="GeneID" id="76606700"/>
<keyword evidence="1" id="KW-0732">Signal</keyword>
<accession>A0A143HIB1</accession>
<sequence length="185" mass="20103">MLRKKLLIAGVFFGTCCSLPAMSQEVPEAGGELDVTLTVIEDSEDVQDLINNIELPPQAEAIAEETMAAVMEALKAAETVGEKSDAEREAMIREALARSQELIANASASADIANEEALRAAEATREIIEEAVKSALSGAELDGLIDQMMQDIIDSLPDDIKSELPEDLDEMLDEVRNRLREQSEE</sequence>
<proteinExistence type="predicted"/>
<protein>
    <submittedName>
        <fullName evidence="2">Uncharacterized protein</fullName>
    </submittedName>
</protein>
<evidence type="ECO:0000256" key="1">
    <source>
        <dbReference type="SAM" id="SignalP"/>
    </source>
</evidence>